<reference evidence="3 4" key="1">
    <citation type="submission" date="2019-01" db="EMBL/GenBank/DDBJ databases">
        <authorList>
            <person name="Chen W.-M."/>
        </authorList>
    </citation>
    <scope>NUCLEOTIDE SEQUENCE [LARGE SCALE GENOMIC DNA]</scope>
    <source>
        <strain evidence="3 4">CCP-7</strain>
    </source>
</reference>
<gene>
    <name evidence="3" type="ORF">EOD43_18265</name>
</gene>
<name>A0A437LXU6_9SPHN</name>
<feature type="chain" id="PRO_5018989941" evidence="1">
    <location>
        <begin position="22"/>
        <end position="216"/>
    </location>
</feature>
<comment type="caution">
    <text evidence="3">The sequence shown here is derived from an EMBL/GenBank/DDBJ whole genome shotgun (WGS) entry which is preliminary data.</text>
</comment>
<keyword evidence="1" id="KW-0732">Signal</keyword>
<dbReference type="PROSITE" id="PS51257">
    <property type="entry name" value="PROKAR_LIPOPROTEIN"/>
    <property type="match status" value="1"/>
</dbReference>
<dbReference type="OrthoDB" id="7550377at2"/>
<dbReference type="RefSeq" id="WP_127745491.1">
    <property type="nucleotide sequence ID" value="NZ_SACN01000003.1"/>
</dbReference>
<evidence type="ECO:0000313" key="3">
    <source>
        <dbReference type="EMBL" id="RVT90239.1"/>
    </source>
</evidence>
<feature type="signal peptide" evidence="1">
    <location>
        <begin position="1"/>
        <end position="21"/>
    </location>
</feature>
<proteinExistence type="predicted"/>
<protein>
    <submittedName>
        <fullName evidence="3">CAP domain-containing protein</fullName>
    </submittedName>
</protein>
<sequence length="216" mass="23315">MTLKYPCFAFIVSFLVATGWAACASASVTTDPRQIEAKVLAALNNARLNPQAYIADLQGYRRQFEGKVVRLPGSRLTYRTREGTVPVDEAVDFLASRKSRVELQETSVLQAAAADHVAEQSRSGRIGHYSANGSGPGDRAIQRGGGKMVAEVIAYGAFDPLDVVRQLIVDDGVPDRGHRTALFAAHLRYAGVACGPHPTYRTICVIDMAETPDGRP</sequence>
<organism evidence="3 4">
    <name type="scientific">Sphingomonas crocodyli</name>
    <dbReference type="NCBI Taxonomy" id="1979270"/>
    <lineage>
        <taxon>Bacteria</taxon>
        <taxon>Pseudomonadati</taxon>
        <taxon>Pseudomonadota</taxon>
        <taxon>Alphaproteobacteria</taxon>
        <taxon>Sphingomonadales</taxon>
        <taxon>Sphingomonadaceae</taxon>
        <taxon>Sphingomonas</taxon>
    </lineage>
</organism>
<feature type="domain" description="SCP" evidence="2">
    <location>
        <begin position="102"/>
        <end position="205"/>
    </location>
</feature>
<evidence type="ECO:0000256" key="1">
    <source>
        <dbReference type="SAM" id="SignalP"/>
    </source>
</evidence>
<dbReference type="InterPro" id="IPR014044">
    <property type="entry name" value="CAP_dom"/>
</dbReference>
<dbReference type="AlphaFoldDB" id="A0A437LXU6"/>
<accession>A0A437LXU6</accession>
<dbReference type="Pfam" id="PF00188">
    <property type="entry name" value="CAP"/>
    <property type="match status" value="1"/>
</dbReference>
<dbReference type="CDD" id="cd05379">
    <property type="entry name" value="CAP_bacterial"/>
    <property type="match status" value="1"/>
</dbReference>
<evidence type="ECO:0000313" key="4">
    <source>
        <dbReference type="Proteomes" id="UP000282971"/>
    </source>
</evidence>
<dbReference type="EMBL" id="SACN01000003">
    <property type="protein sequence ID" value="RVT90239.1"/>
    <property type="molecule type" value="Genomic_DNA"/>
</dbReference>
<keyword evidence="4" id="KW-1185">Reference proteome</keyword>
<evidence type="ECO:0000259" key="2">
    <source>
        <dbReference type="Pfam" id="PF00188"/>
    </source>
</evidence>
<dbReference type="PANTHER" id="PTHR31157:SF1">
    <property type="entry name" value="SCP DOMAIN-CONTAINING PROTEIN"/>
    <property type="match status" value="1"/>
</dbReference>
<dbReference type="Gene3D" id="3.40.33.10">
    <property type="entry name" value="CAP"/>
    <property type="match status" value="1"/>
</dbReference>
<dbReference type="Proteomes" id="UP000282971">
    <property type="component" value="Unassembled WGS sequence"/>
</dbReference>
<dbReference type="PANTHER" id="PTHR31157">
    <property type="entry name" value="SCP DOMAIN-CONTAINING PROTEIN"/>
    <property type="match status" value="1"/>
</dbReference>
<dbReference type="InterPro" id="IPR035940">
    <property type="entry name" value="CAP_sf"/>
</dbReference>